<keyword evidence="2" id="KW-1185">Reference proteome</keyword>
<dbReference type="STRING" id="1859473.BG261_07180"/>
<accession>A0A1E8GMB9</accession>
<dbReference type="EMBL" id="MKIR01000024">
    <property type="protein sequence ID" value="OFI48668.1"/>
    <property type="molecule type" value="Genomic_DNA"/>
</dbReference>
<organism evidence="1 2">
    <name type="scientific">Floricoccus tropicus</name>
    <dbReference type="NCBI Taxonomy" id="1859473"/>
    <lineage>
        <taxon>Bacteria</taxon>
        <taxon>Bacillati</taxon>
        <taxon>Bacillota</taxon>
        <taxon>Bacilli</taxon>
        <taxon>Lactobacillales</taxon>
        <taxon>Streptococcaceae</taxon>
        <taxon>Floricoccus</taxon>
    </lineage>
</organism>
<dbReference type="GO" id="GO:0016791">
    <property type="term" value="F:phosphatase activity"/>
    <property type="evidence" value="ECO:0007669"/>
    <property type="project" value="TreeGrafter"/>
</dbReference>
<dbReference type="PROSITE" id="PS01228">
    <property type="entry name" value="COF_1"/>
    <property type="match status" value="1"/>
</dbReference>
<dbReference type="NCBIfam" id="TIGR01484">
    <property type="entry name" value="HAD-SF-IIB"/>
    <property type="match status" value="1"/>
</dbReference>
<dbReference type="RefSeq" id="WP_070793059.1">
    <property type="nucleotide sequence ID" value="NZ_MKIR01000024.1"/>
</dbReference>
<dbReference type="SUPFAM" id="SSF56784">
    <property type="entry name" value="HAD-like"/>
    <property type="match status" value="1"/>
</dbReference>
<dbReference type="GO" id="GO:0000287">
    <property type="term" value="F:magnesium ion binding"/>
    <property type="evidence" value="ECO:0007669"/>
    <property type="project" value="TreeGrafter"/>
</dbReference>
<dbReference type="Gene3D" id="3.40.50.1000">
    <property type="entry name" value="HAD superfamily/HAD-like"/>
    <property type="match status" value="1"/>
</dbReference>
<dbReference type="InterPro" id="IPR000150">
    <property type="entry name" value="Cof"/>
</dbReference>
<dbReference type="Gene3D" id="3.30.1240.10">
    <property type="match status" value="1"/>
</dbReference>
<dbReference type="GO" id="GO:0005829">
    <property type="term" value="C:cytosol"/>
    <property type="evidence" value="ECO:0007669"/>
    <property type="project" value="TreeGrafter"/>
</dbReference>
<dbReference type="InterPro" id="IPR023214">
    <property type="entry name" value="HAD_sf"/>
</dbReference>
<dbReference type="InterPro" id="IPR006379">
    <property type="entry name" value="HAD-SF_hydro_IIB"/>
</dbReference>
<name>A0A1E8GMB9_9LACT</name>
<evidence type="ECO:0000313" key="2">
    <source>
        <dbReference type="Proteomes" id="UP000178622"/>
    </source>
</evidence>
<dbReference type="SFLD" id="SFLDS00003">
    <property type="entry name" value="Haloacid_Dehalogenase"/>
    <property type="match status" value="1"/>
</dbReference>
<dbReference type="OrthoDB" id="9790031at2"/>
<dbReference type="Pfam" id="PF08282">
    <property type="entry name" value="Hydrolase_3"/>
    <property type="match status" value="1"/>
</dbReference>
<dbReference type="SFLD" id="SFLDG01140">
    <property type="entry name" value="C2.B:_Phosphomannomutase_and_P"/>
    <property type="match status" value="1"/>
</dbReference>
<dbReference type="SFLD" id="SFLDG01144">
    <property type="entry name" value="C2.B.4:_PGP_Like"/>
    <property type="match status" value="1"/>
</dbReference>
<dbReference type="CDD" id="cd07516">
    <property type="entry name" value="HAD_Pase"/>
    <property type="match status" value="1"/>
</dbReference>
<dbReference type="InterPro" id="IPR036412">
    <property type="entry name" value="HAD-like_sf"/>
</dbReference>
<sequence length="265" mass="29598">MIKLLALDLDGTLLNSQKKVSEGNKKALERAKEKGVKIVITTGRPLMSIEHLLSELNLVDSDEYSITFNGGLVQKNTGEILTKDSLSVDELKEIHDVTSSLNLPLSIVSDDTVYQVDGYTDYQKINPILKYVELPIDQLPKDRIYNKAICCKEVDFLDEKIKELPANLLEKFEAFKSRDIILEFMPKGVVKSTGLNKLIDILGIDQSEVMAIGDEENDLSMIDWAGYGMAMANAVPVVKERANHVIPLTNDEDGIAWAIENYILK</sequence>
<protein>
    <submittedName>
        <fullName evidence="1">Haloacid dehalogenase</fullName>
    </submittedName>
</protein>
<dbReference type="AlphaFoldDB" id="A0A1E8GMB9"/>
<gene>
    <name evidence="1" type="ORF">BG261_07180</name>
</gene>
<dbReference type="PANTHER" id="PTHR10000">
    <property type="entry name" value="PHOSPHOSERINE PHOSPHATASE"/>
    <property type="match status" value="1"/>
</dbReference>
<dbReference type="Proteomes" id="UP000178622">
    <property type="component" value="Unassembled WGS sequence"/>
</dbReference>
<dbReference type="PANTHER" id="PTHR10000:SF8">
    <property type="entry name" value="HAD SUPERFAMILY HYDROLASE-LIKE, TYPE 3"/>
    <property type="match status" value="1"/>
</dbReference>
<comment type="caution">
    <text evidence="1">The sequence shown here is derived from an EMBL/GenBank/DDBJ whole genome shotgun (WGS) entry which is preliminary data.</text>
</comment>
<evidence type="ECO:0000313" key="1">
    <source>
        <dbReference type="EMBL" id="OFI48668.1"/>
    </source>
</evidence>
<dbReference type="NCBIfam" id="TIGR00099">
    <property type="entry name" value="Cof-subfamily"/>
    <property type="match status" value="1"/>
</dbReference>
<proteinExistence type="predicted"/>
<reference evidence="2" key="1">
    <citation type="submission" date="2016-09" db="EMBL/GenBank/DDBJ databases">
        <title>Draft genome sequence of a novel species of the family Streptococcaceae isolated from flowers.</title>
        <authorList>
            <person name="Chuah L.-O."/>
            <person name="Yap K.-P."/>
            <person name="Thong K.L."/>
            <person name="Liong M.T."/>
            <person name="Ahmad R."/>
            <person name="Rusul G."/>
        </authorList>
    </citation>
    <scope>NUCLEOTIDE SEQUENCE [LARGE SCALE GENOMIC DNA]</scope>
    <source>
        <strain evidence="2">DF1</strain>
    </source>
</reference>